<dbReference type="InterPro" id="IPR016024">
    <property type="entry name" value="ARM-type_fold"/>
</dbReference>
<reference evidence="6" key="1">
    <citation type="submission" date="2022-12" db="EMBL/GenBank/DDBJ databases">
        <title>Draft genome assemblies for two species of Escallonia (Escalloniales).</title>
        <authorList>
            <person name="Chanderbali A."/>
            <person name="Dervinis C."/>
            <person name="Anghel I."/>
            <person name="Soltis D."/>
            <person name="Soltis P."/>
            <person name="Zapata F."/>
        </authorList>
    </citation>
    <scope>NUCLEOTIDE SEQUENCE</scope>
    <source>
        <strain evidence="6">UCBG92.1500</strain>
        <tissue evidence="6">Leaf</tissue>
    </source>
</reference>
<dbReference type="AlphaFoldDB" id="A0AA88RNH4"/>
<keyword evidence="7" id="KW-1185">Reference proteome</keyword>
<dbReference type="InterPro" id="IPR011989">
    <property type="entry name" value="ARM-like"/>
</dbReference>
<sequence length="437" mass="49219">VEIYDRMVALVKLERPGVDIRSLLVEGVTYFNNLLAAEENPPIDRVVDSGLVPYLVKYARKEDYRRLQFEAFSTLANIASGEPQHTEELSKHGAFQAFVVSLQSFNDQVREQALWALANVAGNSREHRDLILQFGACDHVVKICDNAKRRRKHSMLRTATWTLSNFCVWKPLPKNFQRERILATLASVIEVEDEEVLDDACLALSYLSEGTGEEIQYVIDAGVCPRLITFLGARTTGHVDAMSGLLTRSSQAVLEHGALSSLLALLNHDKKHIKKEACWAISNITAGNRDQIQAVIDARIIRVLVQLLTNAEFEIKREAACAMSNAISGGSYEQLRYLEMKDCLKPFCDLAICSDPEIVISCLEGLEKILMHGEASKNSMGHDNEYVQLVEEVEGREKIELLQTHYNNEIYEKAVKILKTYWSVEDDDHLLPGDTIW</sequence>
<comment type="similarity">
    <text evidence="1">Belongs to the importin alpha family.</text>
</comment>
<dbReference type="InterPro" id="IPR032413">
    <property type="entry name" value="Arm_3"/>
</dbReference>
<evidence type="ECO:0000256" key="2">
    <source>
        <dbReference type="ARBA" id="ARBA00022448"/>
    </source>
</evidence>
<protein>
    <recommendedName>
        <fullName evidence="8">Importin subunit alpha</fullName>
    </recommendedName>
</protein>
<name>A0AA88RNH4_9ASTE</name>
<comment type="caution">
    <text evidence="6">The sequence shown here is derived from an EMBL/GenBank/DDBJ whole genome shotgun (WGS) entry which is preliminary data.</text>
</comment>
<dbReference type="SMART" id="SM00185">
    <property type="entry name" value="ARM"/>
    <property type="match status" value="6"/>
</dbReference>
<proteinExistence type="inferred from homology"/>
<dbReference type="PROSITE" id="PS50176">
    <property type="entry name" value="ARM_REPEAT"/>
    <property type="match status" value="1"/>
</dbReference>
<gene>
    <name evidence="6" type="ORF">RJ640_010060</name>
</gene>
<evidence type="ECO:0000256" key="1">
    <source>
        <dbReference type="ARBA" id="ARBA00010394"/>
    </source>
</evidence>
<evidence type="ECO:0008006" key="8">
    <source>
        <dbReference type="Google" id="ProtNLM"/>
    </source>
</evidence>
<accession>A0AA88RNH4</accession>
<dbReference type="Pfam" id="PF00514">
    <property type="entry name" value="Arm"/>
    <property type="match status" value="3"/>
</dbReference>
<dbReference type="PANTHER" id="PTHR23316">
    <property type="entry name" value="IMPORTIN ALPHA"/>
    <property type="match status" value="1"/>
</dbReference>
<dbReference type="InterPro" id="IPR024931">
    <property type="entry name" value="Importin_alpha"/>
</dbReference>
<dbReference type="SUPFAM" id="SSF48371">
    <property type="entry name" value="ARM repeat"/>
    <property type="match status" value="1"/>
</dbReference>
<dbReference type="InterPro" id="IPR000225">
    <property type="entry name" value="Armadillo"/>
</dbReference>
<dbReference type="Pfam" id="PF16186">
    <property type="entry name" value="Arm_3"/>
    <property type="match status" value="1"/>
</dbReference>
<dbReference type="GO" id="GO:0006606">
    <property type="term" value="P:protein import into nucleus"/>
    <property type="evidence" value="ECO:0007669"/>
    <property type="project" value="InterPro"/>
</dbReference>
<organism evidence="6 7">
    <name type="scientific">Escallonia rubra</name>
    <dbReference type="NCBI Taxonomy" id="112253"/>
    <lineage>
        <taxon>Eukaryota</taxon>
        <taxon>Viridiplantae</taxon>
        <taxon>Streptophyta</taxon>
        <taxon>Embryophyta</taxon>
        <taxon>Tracheophyta</taxon>
        <taxon>Spermatophyta</taxon>
        <taxon>Magnoliopsida</taxon>
        <taxon>eudicotyledons</taxon>
        <taxon>Gunneridae</taxon>
        <taxon>Pentapetalae</taxon>
        <taxon>asterids</taxon>
        <taxon>campanulids</taxon>
        <taxon>Escalloniales</taxon>
        <taxon>Escalloniaceae</taxon>
        <taxon>Escallonia</taxon>
    </lineage>
</organism>
<keyword evidence="4" id="KW-0653">Protein transport</keyword>
<dbReference type="Proteomes" id="UP001187471">
    <property type="component" value="Unassembled WGS sequence"/>
</dbReference>
<dbReference type="PIRSF" id="PIRSF005673">
    <property type="entry name" value="Importin_alpha"/>
    <property type="match status" value="1"/>
</dbReference>
<dbReference type="GO" id="GO:0061608">
    <property type="term" value="F:nuclear import signal receptor activity"/>
    <property type="evidence" value="ECO:0007669"/>
    <property type="project" value="InterPro"/>
</dbReference>
<feature type="non-terminal residue" evidence="6">
    <location>
        <position position="437"/>
    </location>
</feature>
<keyword evidence="3" id="KW-0677">Repeat</keyword>
<evidence type="ECO:0000256" key="5">
    <source>
        <dbReference type="PROSITE-ProRule" id="PRU00259"/>
    </source>
</evidence>
<dbReference type="GO" id="GO:0005737">
    <property type="term" value="C:cytoplasm"/>
    <property type="evidence" value="ECO:0007669"/>
    <property type="project" value="InterPro"/>
</dbReference>
<evidence type="ECO:0000256" key="3">
    <source>
        <dbReference type="ARBA" id="ARBA00022737"/>
    </source>
</evidence>
<evidence type="ECO:0000313" key="6">
    <source>
        <dbReference type="EMBL" id="KAK2986226.1"/>
    </source>
</evidence>
<evidence type="ECO:0000313" key="7">
    <source>
        <dbReference type="Proteomes" id="UP001187471"/>
    </source>
</evidence>
<dbReference type="Gene3D" id="1.25.10.10">
    <property type="entry name" value="Leucine-rich Repeat Variant"/>
    <property type="match status" value="1"/>
</dbReference>
<keyword evidence="2" id="KW-0813">Transport</keyword>
<evidence type="ECO:0000256" key="4">
    <source>
        <dbReference type="ARBA" id="ARBA00022927"/>
    </source>
</evidence>
<dbReference type="EMBL" id="JAVXUO010001076">
    <property type="protein sequence ID" value="KAK2986226.1"/>
    <property type="molecule type" value="Genomic_DNA"/>
</dbReference>
<feature type="repeat" description="ARM" evidence="5">
    <location>
        <begin position="257"/>
        <end position="291"/>
    </location>
</feature>